<gene>
    <name evidence="1" type="ORF">M9H77_24551</name>
</gene>
<organism evidence="1 2">
    <name type="scientific">Catharanthus roseus</name>
    <name type="common">Madagascar periwinkle</name>
    <name type="synonym">Vinca rosea</name>
    <dbReference type="NCBI Taxonomy" id="4058"/>
    <lineage>
        <taxon>Eukaryota</taxon>
        <taxon>Viridiplantae</taxon>
        <taxon>Streptophyta</taxon>
        <taxon>Embryophyta</taxon>
        <taxon>Tracheophyta</taxon>
        <taxon>Spermatophyta</taxon>
        <taxon>Magnoliopsida</taxon>
        <taxon>eudicotyledons</taxon>
        <taxon>Gunneridae</taxon>
        <taxon>Pentapetalae</taxon>
        <taxon>asterids</taxon>
        <taxon>lamiids</taxon>
        <taxon>Gentianales</taxon>
        <taxon>Apocynaceae</taxon>
        <taxon>Rauvolfioideae</taxon>
        <taxon>Vinceae</taxon>
        <taxon>Catharanthinae</taxon>
        <taxon>Catharanthus</taxon>
    </lineage>
</organism>
<comment type="caution">
    <text evidence="1">The sequence shown here is derived from an EMBL/GenBank/DDBJ whole genome shotgun (WGS) entry which is preliminary data.</text>
</comment>
<dbReference type="EMBL" id="CM044705">
    <property type="protein sequence ID" value="KAI5665228.1"/>
    <property type="molecule type" value="Genomic_DNA"/>
</dbReference>
<evidence type="ECO:0000313" key="1">
    <source>
        <dbReference type="EMBL" id="KAI5665228.1"/>
    </source>
</evidence>
<protein>
    <submittedName>
        <fullName evidence="1">Uncharacterized protein</fullName>
    </submittedName>
</protein>
<name>A0ACC0B0A9_CATRO</name>
<evidence type="ECO:0000313" key="2">
    <source>
        <dbReference type="Proteomes" id="UP001060085"/>
    </source>
</evidence>
<accession>A0ACC0B0A9</accession>
<dbReference type="Proteomes" id="UP001060085">
    <property type="component" value="Linkage Group LG05"/>
</dbReference>
<sequence>MSREGGDWMCAACNHSNFKRRDACQKCSCPKYASAAEIATYALNLNRTEVLAGDWYCNAMNCSAHNYASRTSCYRCGASKPDYFGYNSGMVSPGGYIHDATALPGYKSGDWMCTRCGGHNFASKRDCYKCTTPREYGGGF</sequence>
<reference evidence="2" key="1">
    <citation type="journal article" date="2023" name="Nat. Plants">
        <title>Single-cell RNA sequencing provides a high-resolution roadmap for understanding the multicellular compartmentation of specialized metabolism.</title>
        <authorList>
            <person name="Sun S."/>
            <person name="Shen X."/>
            <person name="Li Y."/>
            <person name="Li Y."/>
            <person name="Wang S."/>
            <person name="Li R."/>
            <person name="Zhang H."/>
            <person name="Shen G."/>
            <person name="Guo B."/>
            <person name="Wei J."/>
            <person name="Xu J."/>
            <person name="St-Pierre B."/>
            <person name="Chen S."/>
            <person name="Sun C."/>
        </authorList>
    </citation>
    <scope>NUCLEOTIDE SEQUENCE [LARGE SCALE GENOMIC DNA]</scope>
</reference>
<proteinExistence type="predicted"/>
<keyword evidence="2" id="KW-1185">Reference proteome</keyword>